<keyword evidence="1" id="KW-0812">Transmembrane</keyword>
<keyword evidence="1" id="KW-0472">Membrane</keyword>
<comment type="caution">
    <text evidence="2">The sequence shown here is derived from an EMBL/GenBank/DDBJ whole genome shotgun (WGS) entry which is preliminary data.</text>
</comment>
<evidence type="ECO:0000256" key="1">
    <source>
        <dbReference type="SAM" id="Phobius"/>
    </source>
</evidence>
<evidence type="ECO:0000313" key="2">
    <source>
        <dbReference type="EMBL" id="MBD8039834.1"/>
    </source>
</evidence>
<dbReference type="Proteomes" id="UP000620874">
    <property type="component" value="Unassembled WGS sequence"/>
</dbReference>
<feature type="transmembrane region" description="Helical" evidence="1">
    <location>
        <begin position="6"/>
        <end position="24"/>
    </location>
</feature>
<organism evidence="2 3">
    <name type="scientific">Phocaeicola intestinalis</name>
    <dbReference type="NCBI Taxonomy" id="2762212"/>
    <lineage>
        <taxon>Bacteria</taxon>
        <taxon>Pseudomonadati</taxon>
        <taxon>Bacteroidota</taxon>
        <taxon>Bacteroidia</taxon>
        <taxon>Bacteroidales</taxon>
        <taxon>Bacteroidaceae</taxon>
        <taxon>Phocaeicola</taxon>
    </lineage>
</organism>
<dbReference type="Pfam" id="PF12669">
    <property type="entry name" value="FeoB_associated"/>
    <property type="match status" value="1"/>
</dbReference>
<dbReference type="RefSeq" id="WP_022039495.1">
    <property type="nucleotide sequence ID" value="NZ_JACSPP010000010.1"/>
</dbReference>
<evidence type="ECO:0000313" key="3">
    <source>
        <dbReference type="Proteomes" id="UP000620874"/>
    </source>
</evidence>
<reference evidence="2 3" key="1">
    <citation type="submission" date="2020-08" db="EMBL/GenBank/DDBJ databases">
        <title>A Genomic Blueprint of the Chicken Gut Microbiome.</title>
        <authorList>
            <person name="Gilroy R."/>
            <person name="Ravi A."/>
            <person name="Getino M."/>
            <person name="Pursley I."/>
            <person name="Horton D.L."/>
            <person name="Alikhan N.-F."/>
            <person name="Baker D."/>
            <person name="Gharbi K."/>
            <person name="Hall N."/>
            <person name="Watson M."/>
            <person name="Adriaenssens E.M."/>
            <person name="Foster-Nyarko E."/>
            <person name="Jarju S."/>
            <person name="Secka A."/>
            <person name="Antonio M."/>
            <person name="Oren A."/>
            <person name="Chaudhuri R."/>
            <person name="La Ragione R.M."/>
            <person name="Hildebrand F."/>
            <person name="Pallen M.J."/>
        </authorList>
    </citation>
    <scope>NUCLEOTIDE SEQUENCE [LARGE SCALE GENOMIC DNA]</scope>
    <source>
        <strain evidence="2 3">Sa1CVN1</strain>
    </source>
</reference>
<proteinExistence type="predicted"/>
<gene>
    <name evidence="2" type="ORF">H9625_05115</name>
</gene>
<sequence>MDTQTILVYIIVLLCVIYAGRHFLKFFKKKKPGQTDCGCGCGCAGCQKGKHKKP</sequence>
<keyword evidence="1" id="KW-1133">Transmembrane helix</keyword>
<protein>
    <submittedName>
        <fullName evidence="2">FeoB-associated Cys-rich membrane protein</fullName>
    </submittedName>
</protein>
<accession>A0ABR8Y741</accession>
<dbReference type="EMBL" id="JACSPP010000010">
    <property type="protein sequence ID" value="MBD8039834.1"/>
    <property type="molecule type" value="Genomic_DNA"/>
</dbReference>
<keyword evidence="3" id="KW-1185">Reference proteome</keyword>
<name>A0ABR8Y741_9BACT</name>